<keyword evidence="2" id="KW-1185">Reference proteome</keyword>
<proteinExistence type="predicted"/>
<evidence type="ECO:0000313" key="2">
    <source>
        <dbReference type="Proteomes" id="UP000044377"/>
    </source>
</evidence>
<name>A0A0G4JT30_9GAMM</name>
<dbReference type="AlphaFoldDB" id="A0A0G4JT30"/>
<organism evidence="1 2">
    <name type="scientific">Brenneria goodwinii</name>
    <dbReference type="NCBI Taxonomy" id="1109412"/>
    <lineage>
        <taxon>Bacteria</taxon>
        <taxon>Pseudomonadati</taxon>
        <taxon>Pseudomonadota</taxon>
        <taxon>Gammaproteobacteria</taxon>
        <taxon>Enterobacterales</taxon>
        <taxon>Pectobacteriaceae</taxon>
        <taxon>Brenneria</taxon>
    </lineage>
</organism>
<reference evidence="2" key="1">
    <citation type="submission" date="2015-01" db="EMBL/GenBank/DDBJ databases">
        <authorList>
            <person name="Paterson Steve"/>
        </authorList>
    </citation>
    <scope>NUCLEOTIDE SEQUENCE [LARGE SCALE GENOMIC DNA]</scope>
    <source>
        <strain evidence="2">OBR1</strain>
    </source>
</reference>
<sequence>MGTLSDEFFIEPSVAIATVRLIKAAFVGACQNSHKDCWRSARLG</sequence>
<gene>
    <name evidence="1" type="ORF">BN1221_01309c</name>
</gene>
<dbReference type="EMBL" id="CGIG01000001">
    <property type="protein sequence ID" value="CPR15083.1"/>
    <property type="molecule type" value="Genomic_DNA"/>
</dbReference>
<accession>A0A0G4JT30</accession>
<evidence type="ECO:0000313" key="1">
    <source>
        <dbReference type="EMBL" id="CPR15083.1"/>
    </source>
</evidence>
<protein>
    <submittedName>
        <fullName evidence="1">Uncharacterized protein</fullName>
    </submittedName>
</protein>
<dbReference type="Proteomes" id="UP000044377">
    <property type="component" value="Unassembled WGS sequence"/>
</dbReference>
<dbReference type="STRING" id="1109412.BN1221_01309c"/>